<dbReference type="PANTHER" id="PTHR12835:SF5">
    <property type="entry name" value="BIOTIN--PROTEIN LIGASE"/>
    <property type="match status" value="1"/>
</dbReference>
<dbReference type="InterPro" id="IPR004143">
    <property type="entry name" value="BPL_LPL_catalytic"/>
</dbReference>
<dbReference type="InterPro" id="IPR013196">
    <property type="entry name" value="HTH_11"/>
</dbReference>
<dbReference type="InterPro" id="IPR045864">
    <property type="entry name" value="aa-tRNA-synth_II/BPL/LPL"/>
</dbReference>
<dbReference type="EMBL" id="QUZK01000034">
    <property type="protein sequence ID" value="RFF30575.1"/>
    <property type="molecule type" value="Genomic_DNA"/>
</dbReference>
<dbReference type="InterPro" id="IPR030855">
    <property type="entry name" value="Bifunct_BirA"/>
</dbReference>
<evidence type="ECO:0000313" key="8">
    <source>
        <dbReference type="EMBL" id="RFF30575.1"/>
    </source>
</evidence>
<dbReference type="InterPro" id="IPR036390">
    <property type="entry name" value="WH_DNA-bd_sf"/>
</dbReference>
<feature type="binding site" evidence="6">
    <location>
        <begin position="114"/>
        <end position="116"/>
    </location>
    <ligand>
        <name>biotin</name>
        <dbReference type="ChEBI" id="CHEBI:57586"/>
    </ligand>
</feature>
<name>A0A3E1K8Z2_9GAMM</name>
<dbReference type="GO" id="GO:0005737">
    <property type="term" value="C:cytoplasm"/>
    <property type="evidence" value="ECO:0007669"/>
    <property type="project" value="TreeGrafter"/>
</dbReference>
<comment type="function">
    <text evidence="6">Acts both as a biotin--[acetyl-CoA-carboxylase] ligase and a biotin-operon repressor. In the presence of ATP, BirA activates biotin to form the BirA-biotinyl-5'-adenylate (BirA-bio-5'-AMP or holoBirA) complex. HoloBirA can either transfer the biotinyl moiety to the biotin carboxyl carrier protein (BCCP) subunit of acetyl-CoA carboxylase, or bind to the biotin operator site and inhibit transcription of the operon.</text>
</comment>
<dbReference type="InterPro" id="IPR004408">
    <property type="entry name" value="Biotin_CoA_COase_ligase"/>
</dbReference>
<comment type="caution">
    <text evidence="8">The sequence shown here is derived from an EMBL/GenBank/DDBJ whole genome shotgun (WGS) entry which is preliminary data.</text>
</comment>
<organism evidence="8 9">
    <name type="scientific">Wenzhouxiangella sediminis</name>
    <dbReference type="NCBI Taxonomy" id="1792836"/>
    <lineage>
        <taxon>Bacteria</taxon>
        <taxon>Pseudomonadati</taxon>
        <taxon>Pseudomonadota</taxon>
        <taxon>Gammaproteobacteria</taxon>
        <taxon>Chromatiales</taxon>
        <taxon>Wenzhouxiangellaceae</taxon>
        <taxon>Wenzhouxiangella</taxon>
    </lineage>
</organism>
<comment type="catalytic activity">
    <reaction evidence="5 6">
        <text>biotin + L-lysyl-[protein] + ATP = N(6)-biotinyl-L-lysyl-[protein] + AMP + diphosphate + H(+)</text>
        <dbReference type="Rhea" id="RHEA:11756"/>
        <dbReference type="Rhea" id="RHEA-COMP:9752"/>
        <dbReference type="Rhea" id="RHEA-COMP:10505"/>
        <dbReference type="ChEBI" id="CHEBI:15378"/>
        <dbReference type="ChEBI" id="CHEBI:29969"/>
        <dbReference type="ChEBI" id="CHEBI:30616"/>
        <dbReference type="ChEBI" id="CHEBI:33019"/>
        <dbReference type="ChEBI" id="CHEBI:57586"/>
        <dbReference type="ChEBI" id="CHEBI:83144"/>
        <dbReference type="ChEBI" id="CHEBI:456215"/>
        <dbReference type="EC" id="6.3.4.15"/>
    </reaction>
</comment>
<proteinExistence type="inferred from homology"/>
<dbReference type="OrthoDB" id="9807064at2"/>
<dbReference type="Proteomes" id="UP000260351">
    <property type="component" value="Unassembled WGS sequence"/>
</dbReference>
<dbReference type="GO" id="GO:0005524">
    <property type="term" value="F:ATP binding"/>
    <property type="evidence" value="ECO:0007669"/>
    <property type="project" value="UniProtKB-UniRule"/>
</dbReference>
<dbReference type="PROSITE" id="PS51733">
    <property type="entry name" value="BPL_LPL_CATALYTIC"/>
    <property type="match status" value="1"/>
</dbReference>
<feature type="DNA-binding region" description="H-T-H motif" evidence="6">
    <location>
        <begin position="20"/>
        <end position="39"/>
    </location>
</feature>
<evidence type="ECO:0000256" key="4">
    <source>
        <dbReference type="ARBA" id="ARBA00023267"/>
    </source>
</evidence>
<dbReference type="GO" id="GO:0004077">
    <property type="term" value="F:biotin--[biotin carboxyl-carrier protein] ligase activity"/>
    <property type="evidence" value="ECO:0007669"/>
    <property type="project" value="UniProtKB-UniRule"/>
</dbReference>
<dbReference type="Pfam" id="PF02237">
    <property type="entry name" value="BPL_C"/>
    <property type="match status" value="1"/>
</dbReference>
<keyword evidence="4 6" id="KW-0092">Biotin</keyword>
<dbReference type="Pfam" id="PF08279">
    <property type="entry name" value="HTH_11"/>
    <property type="match status" value="1"/>
</dbReference>
<dbReference type="CDD" id="cd16442">
    <property type="entry name" value="BPL"/>
    <property type="match status" value="1"/>
</dbReference>
<dbReference type="SUPFAM" id="SSF55681">
    <property type="entry name" value="Class II aaRS and biotin synthetases"/>
    <property type="match status" value="1"/>
</dbReference>
<dbReference type="Gene3D" id="1.10.10.10">
    <property type="entry name" value="Winged helix-like DNA-binding domain superfamily/Winged helix DNA-binding domain"/>
    <property type="match status" value="1"/>
</dbReference>
<evidence type="ECO:0000256" key="5">
    <source>
        <dbReference type="ARBA" id="ARBA00047846"/>
    </source>
</evidence>
<keyword evidence="6" id="KW-0678">Repressor</keyword>
<feature type="domain" description="BPL/LPL catalytic" evidence="7">
    <location>
        <begin position="64"/>
        <end position="251"/>
    </location>
</feature>
<feature type="binding site" evidence="6">
    <location>
        <begin position="89"/>
        <end position="91"/>
    </location>
    <ligand>
        <name>biotin</name>
        <dbReference type="ChEBI" id="CHEBI:57586"/>
    </ligand>
</feature>
<keyword evidence="1 6" id="KW-0436">Ligase</keyword>
<feature type="binding site" evidence="6">
    <location>
        <position position="110"/>
    </location>
    <ligand>
        <name>biotin</name>
        <dbReference type="ChEBI" id="CHEBI:57586"/>
    </ligand>
</feature>
<gene>
    <name evidence="6" type="primary">birA</name>
    <name evidence="8" type="ORF">DZC52_07540</name>
</gene>
<keyword evidence="2 6" id="KW-0547">Nucleotide-binding</keyword>
<evidence type="ECO:0000313" key="9">
    <source>
        <dbReference type="Proteomes" id="UP000260351"/>
    </source>
</evidence>
<dbReference type="Gene3D" id="2.30.30.100">
    <property type="match status" value="1"/>
</dbReference>
<dbReference type="PANTHER" id="PTHR12835">
    <property type="entry name" value="BIOTIN PROTEIN LIGASE"/>
    <property type="match status" value="1"/>
</dbReference>
<dbReference type="SUPFAM" id="SSF46785">
    <property type="entry name" value="Winged helix' DNA-binding domain"/>
    <property type="match status" value="1"/>
</dbReference>
<keyword evidence="6" id="KW-0804">Transcription</keyword>
<evidence type="ECO:0000256" key="6">
    <source>
        <dbReference type="HAMAP-Rule" id="MF_00978"/>
    </source>
</evidence>
<dbReference type="EC" id="6.3.4.15" evidence="6"/>
<dbReference type="AlphaFoldDB" id="A0A3E1K8Z2"/>
<keyword evidence="6" id="KW-0238">DNA-binding</keyword>
<protein>
    <recommendedName>
        <fullName evidence="6">Bifunctional ligase/repressor BirA</fullName>
    </recommendedName>
    <alternativeName>
        <fullName evidence="6">Biotin operon repressor</fullName>
    </alternativeName>
    <alternativeName>
        <fullName evidence="6">Biotin--[acetyl-CoA-carboxylase] ligase</fullName>
        <ecNumber evidence="6">6.3.4.15</ecNumber>
    </alternativeName>
    <alternativeName>
        <fullName evidence="6">Biotin--protein ligase</fullName>
    </alternativeName>
    <alternativeName>
        <fullName evidence="6">Biotin-[acetyl-CoA carboxylase] synthetase</fullName>
    </alternativeName>
</protein>
<dbReference type="NCBIfam" id="TIGR00121">
    <property type="entry name" value="birA_ligase"/>
    <property type="match status" value="1"/>
</dbReference>
<dbReference type="GO" id="GO:0003677">
    <property type="term" value="F:DNA binding"/>
    <property type="evidence" value="ECO:0007669"/>
    <property type="project" value="UniProtKB-UniRule"/>
</dbReference>
<dbReference type="Gene3D" id="3.30.930.10">
    <property type="entry name" value="Bira Bifunctional Protein, Domain 2"/>
    <property type="match status" value="1"/>
</dbReference>
<evidence type="ECO:0000259" key="7">
    <source>
        <dbReference type="PROSITE" id="PS51733"/>
    </source>
</evidence>
<accession>A0A3E1K8Z2</accession>
<dbReference type="GO" id="GO:0006355">
    <property type="term" value="P:regulation of DNA-templated transcription"/>
    <property type="evidence" value="ECO:0007669"/>
    <property type="project" value="UniProtKB-UniRule"/>
</dbReference>
<dbReference type="InterPro" id="IPR008988">
    <property type="entry name" value="Transcriptional_repressor_C"/>
</dbReference>
<dbReference type="HAMAP" id="MF_00978">
    <property type="entry name" value="Bifunct_BirA"/>
    <property type="match status" value="1"/>
</dbReference>
<feature type="binding site" evidence="6">
    <location>
        <position position="181"/>
    </location>
    <ligand>
        <name>biotin</name>
        <dbReference type="ChEBI" id="CHEBI:57586"/>
    </ligand>
</feature>
<dbReference type="InterPro" id="IPR036388">
    <property type="entry name" value="WH-like_DNA-bd_sf"/>
</dbReference>
<sequence>MKPGLHQLYARLADGELHNGAALAEELGVTRAAVWKRMQALRDMGLEISGTAGDGYRLPRPIELLDADAIRRQLSSGELEVDVVGAVDSTNARLAAAGGPHARALLAEAQTAGRGRRGRGWQSPPGSGLYLSLAWHFESGLAGLAPLSLVVGLTVAETLRRASGADVTVKWPNDLFVEAGKLGGCLVELGGAAEGPCRAIIGIGINLFDTASMASVDQAWTALGRHGEPVGRNDLAARLLDALAAALADFDRHGFDDFLARWPAFDALADRPVRVIHGNGSEMTGTARGIDGQGRLQLETDDGRRRAIASGEVSVRVR</sequence>
<keyword evidence="6" id="KW-0805">Transcription regulation</keyword>
<keyword evidence="9" id="KW-1185">Reference proteome</keyword>
<dbReference type="SUPFAM" id="SSF50037">
    <property type="entry name" value="C-terminal domain of transcriptional repressors"/>
    <property type="match status" value="1"/>
</dbReference>
<evidence type="ECO:0000256" key="3">
    <source>
        <dbReference type="ARBA" id="ARBA00022840"/>
    </source>
</evidence>
<dbReference type="Pfam" id="PF03099">
    <property type="entry name" value="BPL_LplA_LipB"/>
    <property type="match status" value="1"/>
</dbReference>
<comment type="similarity">
    <text evidence="6">Belongs to the biotin--protein ligase family.</text>
</comment>
<dbReference type="InterPro" id="IPR003142">
    <property type="entry name" value="BPL_C"/>
</dbReference>
<evidence type="ECO:0000256" key="2">
    <source>
        <dbReference type="ARBA" id="ARBA00022741"/>
    </source>
</evidence>
<keyword evidence="3 6" id="KW-0067">ATP-binding</keyword>
<reference evidence="8 9" key="1">
    <citation type="submission" date="2018-08" db="EMBL/GenBank/DDBJ databases">
        <title>Wenzhouxiangella salilacus sp. nov., a novel bacterium isolated from a saline lake in Xinjiang Province, China.</title>
        <authorList>
            <person name="Han S."/>
        </authorList>
    </citation>
    <scope>NUCLEOTIDE SEQUENCE [LARGE SCALE GENOMIC DNA]</scope>
    <source>
        <strain evidence="8 9">XDB06</strain>
    </source>
</reference>
<dbReference type="RefSeq" id="WP_116650518.1">
    <property type="nucleotide sequence ID" value="NZ_QUZK01000034.1"/>
</dbReference>
<evidence type="ECO:0000256" key="1">
    <source>
        <dbReference type="ARBA" id="ARBA00022598"/>
    </source>
</evidence>